<dbReference type="AlphaFoldDB" id="A0A1T5DKN2"/>
<name>A0A1T5DKN2_9BACT</name>
<organism evidence="2 3">
    <name type="scientific">Alkalitalea saponilacus</name>
    <dbReference type="NCBI Taxonomy" id="889453"/>
    <lineage>
        <taxon>Bacteria</taxon>
        <taxon>Pseudomonadati</taxon>
        <taxon>Bacteroidota</taxon>
        <taxon>Bacteroidia</taxon>
        <taxon>Marinilabiliales</taxon>
        <taxon>Marinilabiliaceae</taxon>
        <taxon>Alkalitalea</taxon>
    </lineage>
</organism>
<dbReference type="SUPFAM" id="SSF55785">
    <property type="entry name" value="PYP-like sensor domain (PAS domain)"/>
    <property type="match status" value="1"/>
</dbReference>
<dbReference type="Proteomes" id="UP000191055">
    <property type="component" value="Unassembled WGS sequence"/>
</dbReference>
<gene>
    <name evidence="2" type="ORF">SAMN03080601_01137</name>
</gene>
<evidence type="ECO:0000313" key="2">
    <source>
        <dbReference type="EMBL" id="SKB72245.1"/>
    </source>
</evidence>
<dbReference type="OrthoDB" id="9794448at2"/>
<evidence type="ECO:0000313" key="3">
    <source>
        <dbReference type="Proteomes" id="UP000191055"/>
    </source>
</evidence>
<evidence type="ECO:0000259" key="1">
    <source>
        <dbReference type="Pfam" id="PF08670"/>
    </source>
</evidence>
<dbReference type="InterPro" id="IPR035965">
    <property type="entry name" value="PAS-like_dom_sf"/>
</dbReference>
<protein>
    <submittedName>
        <fullName evidence="2">MEKHLA domain-containing protein</fullName>
    </submittedName>
</protein>
<sequence>MENTGFPSSENGYLEDYVYLITSSLRKLTNIEIVDFSLDLEQQAKQAFNSDYVLLAHNGTNEPVFNYANQAALSLFEMSWEEFTNMLSKYSAESDQREKREKLLADVAKNGYSKNYSGIRISKTGRRFEIRNAIIWNIYDSENNRIGQAAVFKEYDYL</sequence>
<accession>A0A1T5DKN2</accession>
<feature type="domain" description="MEKHLA" evidence="1">
    <location>
        <begin position="18"/>
        <end position="156"/>
    </location>
</feature>
<dbReference type="STRING" id="889453.SAMN03080601_01137"/>
<dbReference type="Pfam" id="PF08670">
    <property type="entry name" value="MEKHLA"/>
    <property type="match status" value="1"/>
</dbReference>
<dbReference type="RefSeq" id="WP_079556901.1">
    <property type="nucleotide sequence ID" value="NZ_CP021904.1"/>
</dbReference>
<proteinExistence type="predicted"/>
<keyword evidence="3" id="KW-1185">Reference proteome</keyword>
<dbReference type="InterPro" id="IPR013978">
    <property type="entry name" value="MEKHLA"/>
</dbReference>
<reference evidence="3" key="1">
    <citation type="submission" date="2017-02" db="EMBL/GenBank/DDBJ databases">
        <authorList>
            <person name="Varghese N."/>
            <person name="Submissions S."/>
        </authorList>
    </citation>
    <scope>NUCLEOTIDE SEQUENCE [LARGE SCALE GENOMIC DNA]</scope>
    <source>
        <strain evidence="3">DSM 24412</strain>
    </source>
</reference>
<dbReference type="KEGG" id="asx:CDL62_16985"/>
<dbReference type="EMBL" id="FUYV01000004">
    <property type="protein sequence ID" value="SKB72245.1"/>
    <property type="molecule type" value="Genomic_DNA"/>
</dbReference>